<dbReference type="InterPro" id="IPR045357">
    <property type="entry name" value="Aminopeptidase_N-like_N"/>
</dbReference>
<dbReference type="GO" id="GO:0008270">
    <property type="term" value="F:zinc ion binding"/>
    <property type="evidence" value="ECO:0007669"/>
    <property type="project" value="InterPro"/>
</dbReference>
<keyword evidence="5" id="KW-0479">Metal-binding</keyword>
<reference evidence="11 12" key="1">
    <citation type="journal article" date="2015" name="Genome Biol. Evol.">
        <title>Comparative Genomics of a Bacterivorous Green Alga Reveals Evolutionary Causalities and Consequences of Phago-Mixotrophic Mode of Nutrition.</title>
        <authorList>
            <person name="Burns J.A."/>
            <person name="Paasch A."/>
            <person name="Narechania A."/>
            <person name="Kim E."/>
        </authorList>
    </citation>
    <scope>NUCLEOTIDE SEQUENCE [LARGE SCALE GENOMIC DNA]</scope>
    <source>
        <strain evidence="11 12">PLY_AMNH</strain>
    </source>
</reference>
<name>A0AAE0FWZ1_9CHLO</name>
<evidence type="ECO:0000313" key="11">
    <source>
        <dbReference type="EMBL" id="KAK3267298.1"/>
    </source>
</evidence>
<accession>A0AAE0FWZ1</accession>
<keyword evidence="12" id="KW-1185">Reference proteome</keyword>
<dbReference type="SUPFAM" id="SSF63737">
    <property type="entry name" value="Leukotriene A4 hydrolase N-terminal domain"/>
    <property type="match status" value="1"/>
</dbReference>
<evidence type="ECO:0000256" key="6">
    <source>
        <dbReference type="ARBA" id="ARBA00022801"/>
    </source>
</evidence>
<protein>
    <submittedName>
        <fullName evidence="11">Puromycin-sensitive aminopeptidase</fullName>
    </submittedName>
</protein>
<organism evidence="11 12">
    <name type="scientific">Cymbomonas tetramitiformis</name>
    <dbReference type="NCBI Taxonomy" id="36881"/>
    <lineage>
        <taxon>Eukaryota</taxon>
        <taxon>Viridiplantae</taxon>
        <taxon>Chlorophyta</taxon>
        <taxon>Pyramimonadophyceae</taxon>
        <taxon>Pyramimonadales</taxon>
        <taxon>Pyramimonadaceae</taxon>
        <taxon>Cymbomonas</taxon>
    </lineage>
</organism>
<evidence type="ECO:0000256" key="7">
    <source>
        <dbReference type="ARBA" id="ARBA00022833"/>
    </source>
</evidence>
<dbReference type="SUPFAM" id="SSF55486">
    <property type="entry name" value="Metalloproteases ('zincins'), catalytic domain"/>
    <property type="match status" value="1"/>
</dbReference>
<feature type="domain" description="Aminopeptidase N-like N-terminal" evidence="10">
    <location>
        <begin position="31"/>
        <end position="200"/>
    </location>
</feature>
<dbReference type="InterPro" id="IPR012779">
    <property type="entry name" value="Peptidase_M1_pepN"/>
</dbReference>
<dbReference type="InterPro" id="IPR014782">
    <property type="entry name" value="Peptidase_M1_dom"/>
</dbReference>
<keyword evidence="3 11" id="KW-0031">Aminopeptidase</keyword>
<dbReference type="InterPro" id="IPR042097">
    <property type="entry name" value="Aminopeptidase_N-like_N_sf"/>
</dbReference>
<comment type="cofactor">
    <cofactor evidence="1">
        <name>Zn(2+)</name>
        <dbReference type="ChEBI" id="CHEBI:29105"/>
    </cofactor>
</comment>
<dbReference type="EMBL" id="LGRX02012499">
    <property type="protein sequence ID" value="KAK3267298.1"/>
    <property type="molecule type" value="Genomic_DNA"/>
</dbReference>
<evidence type="ECO:0000256" key="4">
    <source>
        <dbReference type="ARBA" id="ARBA00022670"/>
    </source>
</evidence>
<dbReference type="Proteomes" id="UP001190700">
    <property type="component" value="Unassembled WGS sequence"/>
</dbReference>
<dbReference type="PANTHER" id="PTHR46322">
    <property type="entry name" value="PUROMYCIN-SENSITIVE AMINOPEPTIDASE"/>
    <property type="match status" value="1"/>
</dbReference>
<dbReference type="AlphaFoldDB" id="A0AAE0FWZ1"/>
<dbReference type="Pfam" id="PF01433">
    <property type="entry name" value="Peptidase_M1"/>
    <property type="match status" value="1"/>
</dbReference>
<evidence type="ECO:0000256" key="1">
    <source>
        <dbReference type="ARBA" id="ARBA00001947"/>
    </source>
</evidence>
<keyword evidence="7" id="KW-0862">Zinc</keyword>
<dbReference type="GO" id="GO:0008237">
    <property type="term" value="F:metallopeptidase activity"/>
    <property type="evidence" value="ECO:0007669"/>
    <property type="project" value="UniProtKB-KW"/>
</dbReference>
<evidence type="ECO:0000256" key="5">
    <source>
        <dbReference type="ARBA" id="ARBA00022723"/>
    </source>
</evidence>
<feature type="non-terminal residue" evidence="11">
    <location>
        <position position="444"/>
    </location>
</feature>
<evidence type="ECO:0000259" key="9">
    <source>
        <dbReference type="Pfam" id="PF01433"/>
    </source>
</evidence>
<dbReference type="PRINTS" id="PR00756">
    <property type="entry name" value="ALADIPTASE"/>
</dbReference>
<sequence length="444" mass="49482">MSASEEIMGEAAKEVFRKDYKPFDYGIAKFDLSFSLEEEVTTVSTKMVLKPNFTGDSRPLTLDGSADLVLKTITLDGVPVEAAGYELTAKHLTLKAPPVKEYVLEVVAEIKPQDNTSLDGLYKSNGNFCSQCEAEGFRNITWFPDRPDVMTVYTTRIVADKAKYPVLLSNGNLVESGDCPDKPGYHFTVWEDPFVKPCYLFALVAGNLARIEDSFTTSLGNPVTLRIYTEAHNVHKCAHAMTSLKASMKWDEEVFGLVYDLNLFNIVAVDDFNMGAMENKSLNIFNSRLVLASPETASDNDYSNIEGVVAHEYFHNWTGNRVTCKDWFQLSLKEGLTVFRDQEFSSDMNNRGVKRIADVNRLRVSQFSEDASPMAHPVRPDSYIKMDNFYTVTVYEKVAPSLAVPQCPSGPVMRLCDVWCSVESPRTGSEEMAVVMEDGGCHAG</sequence>
<gene>
    <name evidence="11" type="ORF">CYMTET_24134</name>
</gene>
<dbReference type="Gene3D" id="1.10.390.10">
    <property type="entry name" value="Neutral Protease Domain 2"/>
    <property type="match status" value="1"/>
</dbReference>
<dbReference type="GO" id="GO:0004177">
    <property type="term" value="F:aminopeptidase activity"/>
    <property type="evidence" value="ECO:0007669"/>
    <property type="project" value="UniProtKB-KW"/>
</dbReference>
<dbReference type="InterPro" id="IPR027268">
    <property type="entry name" value="Peptidase_M4/M1_CTD_sf"/>
</dbReference>
<dbReference type="PANTHER" id="PTHR46322:SF1">
    <property type="entry name" value="PUROMYCIN-SENSITIVE AMINOPEPTIDASE"/>
    <property type="match status" value="1"/>
</dbReference>
<evidence type="ECO:0000313" key="12">
    <source>
        <dbReference type="Proteomes" id="UP001190700"/>
    </source>
</evidence>
<comment type="caution">
    <text evidence="11">The sequence shown here is derived from an EMBL/GenBank/DDBJ whole genome shotgun (WGS) entry which is preliminary data.</text>
</comment>
<evidence type="ECO:0000256" key="3">
    <source>
        <dbReference type="ARBA" id="ARBA00022438"/>
    </source>
</evidence>
<feature type="domain" description="Peptidase M1 membrane alanine aminopeptidase" evidence="9">
    <location>
        <begin position="240"/>
        <end position="399"/>
    </location>
</feature>
<dbReference type="InterPro" id="IPR001930">
    <property type="entry name" value="Peptidase_M1"/>
</dbReference>
<dbReference type="CDD" id="cd09600">
    <property type="entry name" value="M1_APN"/>
    <property type="match status" value="1"/>
</dbReference>
<dbReference type="GO" id="GO:0006508">
    <property type="term" value="P:proteolysis"/>
    <property type="evidence" value="ECO:0007669"/>
    <property type="project" value="UniProtKB-KW"/>
</dbReference>
<keyword evidence="4" id="KW-0645">Protease</keyword>
<dbReference type="Gene3D" id="3.30.2010.30">
    <property type="match status" value="1"/>
</dbReference>
<dbReference type="FunFam" id="2.60.40.1730:FF:000005">
    <property type="entry name" value="Aminopeptidase N"/>
    <property type="match status" value="1"/>
</dbReference>
<dbReference type="FunFam" id="3.30.2010.30:FF:000002">
    <property type="entry name" value="Putative aminopeptidase N"/>
    <property type="match status" value="1"/>
</dbReference>
<evidence type="ECO:0000256" key="8">
    <source>
        <dbReference type="ARBA" id="ARBA00023049"/>
    </source>
</evidence>
<dbReference type="Gene3D" id="2.60.40.1730">
    <property type="entry name" value="tricorn interacting facor f3 domain"/>
    <property type="match status" value="1"/>
</dbReference>
<comment type="similarity">
    <text evidence="2">Belongs to the peptidase M1 family.</text>
</comment>
<proteinExistence type="inferred from homology"/>
<keyword evidence="8" id="KW-0482">Metalloprotease</keyword>
<evidence type="ECO:0000259" key="10">
    <source>
        <dbReference type="Pfam" id="PF17900"/>
    </source>
</evidence>
<keyword evidence="6" id="KW-0378">Hydrolase</keyword>
<evidence type="ECO:0000256" key="2">
    <source>
        <dbReference type="ARBA" id="ARBA00010136"/>
    </source>
</evidence>
<dbReference type="Pfam" id="PF17900">
    <property type="entry name" value="Peptidase_M1_N"/>
    <property type="match status" value="1"/>
</dbReference>